<dbReference type="CDD" id="cd09274">
    <property type="entry name" value="RNase_HI_RT_Ty3"/>
    <property type="match status" value="1"/>
</dbReference>
<dbReference type="PANTHER" id="PTHR34072">
    <property type="entry name" value="ENZYMATIC POLYPROTEIN-RELATED"/>
    <property type="match status" value="1"/>
</dbReference>
<evidence type="ECO:0000256" key="2">
    <source>
        <dbReference type="ARBA" id="ARBA00022695"/>
    </source>
</evidence>
<dbReference type="Pfam" id="PF17917">
    <property type="entry name" value="RT_RNaseH"/>
    <property type="match status" value="1"/>
</dbReference>
<reference evidence="9" key="1">
    <citation type="submission" date="2017-03" db="EMBL/GenBank/DDBJ databases">
        <title>Phytopthora megakarya and P. palmivora, two closely related causual agents of cacao black pod achieved similar genome size and gene model numbers by different mechanisms.</title>
        <authorList>
            <person name="Ali S."/>
            <person name="Shao J."/>
            <person name="Larry D.J."/>
            <person name="Kronmiller B."/>
            <person name="Shen D."/>
            <person name="Strem M.D."/>
            <person name="Melnick R.L."/>
            <person name="Guiltinan M.J."/>
            <person name="Tyler B.M."/>
            <person name="Meinhardt L.W."/>
            <person name="Bailey B.A."/>
        </authorList>
    </citation>
    <scope>NUCLEOTIDE SEQUENCE [LARGE SCALE GENOMIC DNA]</scope>
    <source>
        <strain evidence="9">zdho120</strain>
    </source>
</reference>
<keyword evidence="5" id="KW-0378">Hydrolase</keyword>
<evidence type="ECO:0000256" key="6">
    <source>
        <dbReference type="ARBA" id="ARBA00022918"/>
    </source>
</evidence>
<evidence type="ECO:0000259" key="7">
    <source>
        <dbReference type="Pfam" id="PF17917"/>
    </source>
</evidence>
<comment type="caution">
    <text evidence="8">The sequence shown here is derived from an EMBL/GenBank/DDBJ whole genome shotgun (WGS) entry which is preliminary data.</text>
</comment>
<dbReference type="PANTHER" id="PTHR34072:SF58">
    <property type="entry name" value="DNA (CYTOSINE-5-)-METHYLTRANSFERASE"/>
    <property type="match status" value="1"/>
</dbReference>
<evidence type="ECO:0000313" key="9">
    <source>
        <dbReference type="Proteomes" id="UP000198211"/>
    </source>
</evidence>
<sequence length="173" mass="18861">MDVTAVNGFVHMAGHNRRFVPKFAGRAAPLTKLLRKAMGNRAMGGFPGIEERVDETADTRLPGLHETNPPDLGCVTSVARRDADTEQCGEQPIAYTSKTNSDAVVKYGTTDLECVAVLFRSYVYGWRFELVTDHAALKWLMTSKDLMGRLHRPGASNVVADALSRTPVNAVVA</sequence>
<dbReference type="InterPro" id="IPR043128">
    <property type="entry name" value="Rev_trsase/Diguanyl_cyclase"/>
</dbReference>
<gene>
    <name evidence="8" type="ORF">PHMEG_00011498</name>
</gene>
<dbReference type="GO" id="GO:0016787">
    <property type="term" value="F:hydrolase activity"/>
    <property type="evidence" value="ECO:0007669"/>
    <property type="project" value="UniProtKB-KW"/>
</dbReference>
<keyword evidence="1" id="KW-0808">Transferase</keyword>
<dbReference type="OrthoDB" id="427924at2759"/>
<dbReference type="STRING" id="4795.A0A225WCT0"/>
<feature type="domain" description="Reverse transcriptase RNase H-like" evidence="7">
    <location>
        <begin position="84"/>
        <end position="152"/>
    </location>
</feature>
<dbReference type="InterPro" id="IPR043502">
    <property type="entry name" value="DNA/RNA_pol_sf"/>
</dbReference>
<keyword evidence="9" id="KW-1185">Reference proteome</keyword>
<evidence type="ECO:0000256" key="1">
    <source>
        <dbReference type="ARBA" id="ARBA00022679"/>
    </source>
</evidence>
<evidence type="ECO:0000313" key="8">
    <source>
        <dbReference type="EMBL" id="OWZ14949.1"/>
    </source>
</evidence>
<evidence type="ECO:0000256" key="3">
    <source>
        <dbReference type="ARBA" id="ARBA00022722"/>
    </source>
</evidence>
<organism evidence="8 9">
    <name type="scientific">Phytophthora megakarya</name>
    <dbReference type="NCBI Taxonomy" id="4795"/>
    <lineage>
        <taxon>Eukaryota</taxon>
        <taxon>Sar</taxon>
        <taxon>Stramenopiles</taxon>
        <taxon>Oomycota</taxon>
        <taxon>Peronosporomycetes</taxon>
        <taxon>Peronosporales</taxon>
        <taxon>Peronosporaceae</taxon>
        <taxon>Phytophthora</taxon>
    </lineage>
</organism>
<keyword evidence="2" id="KW-0548">Nucleotidyltransferase</keyword>
<dbReference type="Gene3D" id="3.30.70.270">
    <property type="match status" value="1"/>
</dbReference>
<accession>A0A225WCT0</accession>
<proteinExistence type="predicted"/>
<dbReference type="Proteomes" id="UP000198211">
    <property type="component" value="Unassembled WGS sequence"/>
</dbReference>
<keyword evidence="6" id="KW-0695">RNA-directed DNA polymerase</keyword>
<dbReference type="AlphaFoldDB" id="A0A225WCT0"/>
<keyword evidence="3" id="KW-0540">Nuclease</keyword>
<evidence type="ECO:0000256" key="4">
    <source>
        <dbReference type="ARBA" id="ARBA00022759"/>
    </source>
</evidence>
<dbReference type="InterPro" id="IPR041373">
    <property type="entry name" value="RT_RNaseH"/>
</dbReference>
<dbReference type="EMBL" id="NBNE01001227">
    <property type="protein sequence ID" value="OWZ14949.1"/>
    <property type="molecule type" value="Genomic_DNA"/>
</dbReference>
<keyword evidence="4" id="KW-0255">Endonuclease</keyword>
<protein>
    <submittedName>
        <fullName evidence="8">Retrovirus Polyprotein</fullName>
    </submittedName>
</protein>
<evidence type="ECO:0000256" key="5">
    <source>
        <dbReference type="ARBA" id="ARBA00022801"/>
    </source>
</evidence>
<name>A0A225WCT0_9STRA</name>
<dbReference type="SUPFAM" id="SSF56672">
    <property type="entry name" value="DNA/RNA polymerases"/>
    <property type="match status" value="1"/>
</dbReference>
<dbReference type="GO" id="GO:0003964">
    <property type="term" value="F:RNA-directed DNA polymerase activity"/>
    <property type="evidence" value="ECO:0007669"/>
    <property type="project" value="UniProtKB-KW"/>
</dbReference>
<dbReference type="GO" id="GO:0004519">
    <property type="term" value="F:endonuclease activity"/>
    <property type="evidence" value="ECO:0007669"/>
    <property type="project" value="UniProtKB-KW"/>
</dbReference>